<comment type="caution">
    <text evidence="3">The sequence shown here is derived from an EMBL/GenBank/DDBJ whole genome shotgun (WGS) entry which is preliminary data.</text>
</comment>
<name>A0A316FQJ3_9GAMM</name>
<feature type="domain" description="MobA-like NTP transferase" evidence="2">
    <location>
        <begin position="6"/>
        <end position="163"/>
    </location>
</feature>
<dbReference type="OrthoDB" id="285216at2"/>
<evidence type="ECO:0000313" key="4">
    <source>
        <dbReference type="Proteomes" id="UP000245790"/>
    </source>
</evidence>
<evidence type="ECO:0000256" key="1">
    <source>
        <dbReference type="ARBA" id="ARBA00022842"/>
    </source>
</evidence>
<dbReference type="SUPFAM" id="SSF53448">
    <property type="entry name" value="Nucleotide-diphospho-sugar transferases"/>
    <property type="match status" value="1"/>
</dbReference>
<reference evidence="3 4" key="1">
    <citation type="submission" date="2018-05" db="EMBL/GenBank/DDBJ databases">
        <title>Genomic Encyclopedia of Type Strains, Phase IV (KMG-IV): sequencing the most valuable type-strain genomes for metagenomic binning, comparative biology and taxonomic classification.</title>
        <authorList>
            <person name="Goeker M."/>
        </authorList>
    </citation>
    <scope>NUCLEOTIDE SEQUENCE [LARGE SCALE GENOMIC DNA]</scope>
    <source>
        <strain evidence="3 4">DSM 25350</strain>
    </source>
</reference>
<organism evidence="3 4">
    <name type="scientific">Pleionea mediterranea</name>
    <dbReference type="NCBI Taxonomy" id="523701"/>
    <lineage>
        <taxon>Bacteria</taxon>
        <taxon>Pseudomonadati</taxon>
        <taxon>Pseudomonadota</taxon>
        <taxon>Gammaproteobacteria</taxon>
        <taxon>Oceanospirillales</taxon>
        <taxon>Pleioneaceae</taxon>
        <taxon>Pleionea</taxon>
    </lineage>
</organism>
<dbReference type="PANTHER" id="PTHR43777:SF1">
    <property type="entry name" value="MOLYBDENUM COFACTOR CYTIDYLYLTRANSFERASE"/>
    <property type="match status" value="1"/>
</dbReference>
<dbReference type="InterPro" id="IPR025877">
    <property type="entry name" value="MobA-like_NTP_Trfase"/>
</dbReference>
<evidence type="ECO:0000259" key="2">
    <source>
        <dbReference type="Pfam" id="PF12804"/>
    </source>
</evidence>
<keyword evidence="4" id="KW-1185">Reference proteome</keyword>
<dbReference type="CDD" id="cd04182">
    <property type="entry name" value="GT_2_like_f"/>
    <property type="match status" value="1"/>
</dbReference>
<gene>
    <name evidence="3" type="ORF">C8D97_10772</name>
</gene>
<dbReference type="PANTHER" id="PTHR43777">
    <property type="entry name" value="MOLYBDENUM COFACTOR CYTIDYLYLTRANSFERASE"/>
    <property type="match status" value="1"/>
</dbReference>
<dbReference type="Pfam" id="PF12804">
    <property type="entry name" value="NTP_transf_3"/>
    <property type="match status" value="1"/>
</dbReference>
<sequence>MIDLSVLILAGGGSSRLGVCKQMIQYHDKTLIQNACYKASQLSKSVTVVTGAYHHRVEAEISHLPVDILFNENWESGVASSLSVAVKRQFNSDRILIMYCDQPFIPLDHYRSLIDLSNKEHKAIVATEYDDIFTIPAIFPHHLFYELTTTESDDPAADIINKHRSELRSISCQKAAFSVDTAADMMSLKK</sequence>
<dbReference type="InterPro" id="IPR029044">
    <property type="entry name" value="Nucleotide-diphossugar_trans"/>
</dbReference>
<keyword evidence="3" id="KW-0548">Nucleotidyltransferase</keyword>
<dbReference type="EMBL" id="QGGU01000007">
    <property type="protein sequence ID" value="PWK49910.1"/>
    <property type="molecule type" value="Genomic_DNA"/>
</dbReference>
<dbReference type="AlphaFoldDB" id="A0A316FQJ3"/>
<dbReference type="RefSeq" id="WP_109763697.1">
    <property type="nucleotide sequence ID" value="NZ_QGGU01000007.1"/>
</dbReference>
<dbReference type="Gene3D" id="3.90.550.10">
    <property type="entry name" value="Spore Coat Polysaccharide Biosynthesis Protein SpsA, Chain A"/>
    <property type="match status" value="1"/>
</dbReference>
<dbReference type="Proteomes" id="UP000245790">
    <property type="component" value="Unassembled WGS sequence"/>
</dbReference>
<dbReference type="GO" id="GO:0016779">
    <property type="term" value="F:nucleotidyltransferase activity"/>
    <property type="evidence" value="ECO:0007669"/>
    <property type="project" value="UniProtKB-KW"/>
</dbReference>
<keyword evidence="3" id="KW-0808">Transferase</keyword>
<accession>A0A316FQJ3</accession>
<evidence type="ECO:0000313" key="3">
    <source>
        <dbReference type="EMBL" id="PWK49910.1"/>
    </source>
</evidence>
<keyword evidence="1" id="KW-0460">Magnesium</keyword>
<protein>
    <submittedName>
        <fullName evidence="3">Molybdenum cofactor cytidylyltransferase</fullName>
    </submittedName>
</protein>
<proteinExistence type="predicted"/>